<dbReference type="Pfam" id="PF03927">
    <property type="entry name" value="NapD"/>
    <property type="match status" value="1"/>
</dbReference>
<proteinExistence type="inferred from homology"/>
<dbReference type="OrthoDB" id="5770785at2"/>
<comment type="function">
    <text evidence="4">Chaperone for NapA, the catalytic subunit of the periplasmic nitrate reductase. It binds directly and specifically to the twin-arginine signal peptide of NapA, preventing premature interaction with the Tat translocase and premature export.</text>
</comment>
<dbReference type="AlphaFoldDB" id="A0A1B1NV81"/>
<evidence type="ECO:0000256" key="5">
    <source>
        <dbReference type="SAM" id="MobiDB-lite"/>
    </source>
</evidence>
<dbReference type="STRING" id="45658.VSVS12_03935"/>
<dbReference type="HAMAP" id="MF_02200">
    <property type="entry name" value="NapD"/>
    <property type="match status" value="1"/>
</dbReference>
<feature type="region of interest" description="Disordered" evidence="5">
    <location>
        <begin position="85"/>
        <end position="106"/>
    </location>
</feature>
<evidence type="ECO:0000313" key="9">
    <source>
        <dbReference type="Proteomes" id="UP000095131"/>
    </source>
</evidence>
<reference evidence="6 8" key="1">
    <citation type="submission" date="2016-07" db="EMBL/GenBank/DDBJ databases">
        <title>Genome sequencing of Vibrio scophthalmi strain VS-05, an isolated from Paralichthys olivaceus.</title>
        <authorList>
            <person name="Han H.-J."/>
        </authorList>
    </citation>
    <scope>NUCLEOTIDE SEQUENCE [LARGE SCALE GENOMIC DNA]</scope>
    <source>
        <strain evidence="6 8">VS-05</strain>
    </source>
</reference>
<protein>
    <recommendedName>
        <fullName evidence="4">Chaperone NapD</fullName>
    </recommendedName>
    <alternativeName>
        <fullName evidence="4">NapA signal peptide-binding chaperone NapD</fullName>
    </alternativeName>
</protein>
<dbReference type="EMBL" id="MDCJ01000007">
    <property type="protein sequence ID" value="ODS04686.1"/>
    <property type="molecule type" value="Genomic_DNA"/>
</dbReference>
<dbReference type="Gene3D" id="3.30.70.920">
    <property type="match status" value="1"/>
</dbReference>
<dbReference type="PANTHER" id="PTHR38603">
    <property type="entry name" value="CHAPERONE NAPD"/>
    <property type="match status" value="1"/>
</dbReference>
<accession>A0A1B1NV81</accession>
<keyword evidence="3 4" id="KW-0143">Chaperone</keyword>
<dbReference type="GeneID" id="96874766"/>
<evidence type="ECO:0000256" key="1">
    <source>
        <dbReference type="ARBA" id="ARBA00004496"/>
    </source>
</evidence>
<dbReference type="GO" id="GO:0005737">
    <property type="term" value="C:cytoplasm"/>
    <property type="evidence" value="ECO:0007669"/>
    <property type="project" value="UniProtKB-SubCell"/>
</dbReference>
<dbReference type="Proteomes" id="UP000092528">
    <property type="component" value="Chromosome 2"/>
</dbReference>
<dbReference type="Proteomes" id="UP000095131">
    <property type="component" value="Unassembled WGS sequence"/>
</dbReference>
<evidence type="ECO:0000256" key="4">
    <source>
        <dbReference type="HAMAP-Rule" id="MF_02200"/>
    </source>
</evidence>
<name>A0A1B1NV81_9VIBR</name>
<dbReference type="InterPro" id="IPR005623">
    <property type="entry name" value="Chaperone_NapD_NO3_reduct"/>
</dbReference>
<comment type="subcellular location">
    <subcellularLocation>
        <location evidence="1 4">Cytoplasm</location>
    </subcellularLocation>
</comment>
<comment type="subunit">
    <text evidence="4">Interacts with the cytoplasmic NapA precursor.</text>
</comment>
<evidence type="ECO:0000313" key="7">
    <source>
        <dbReference type="EMBL" id="ODS04686.1"/>
    </source>
</evidence>
<keyword evidence="2 4" id="KW-0963">Cytoplasm</keyword>
<dbReference type="GO" id="GO:0051224">
    <property type="term" value="P:negative regulation of protein transport"/>
    <property type="evidence" value="ECO:0007669"/>
    <property type="project" value="UniProtKB-UniRule"/>
</dbReference>
<dbReference type="PANTHER" id="PTHR38603:SF1">
    <property type="entry name" value="CHAPERONE NAPD"/>
    <property type="match status" value="1"/>
</dbReference>
<dbReference type="EMBL" id="CP016415">
    <property type="protein sequence ID" value="ANU38379.1"/>
    <property type="molecule type" value="Genomic_DNA"/>
</dbReference>
<comment type="similarity">
    <text evidence="4">Belongs to the NapD family.</text>
</comment>
<feature type="compositionally biased region" description="Polar residues" evidence="5">
    <location>
        <begin position="92"/>
        <end position="106"/>
    </location>
</feature>
<evidence type="ECO:0000313" key="8">
    <source>
        <dbReference type="Proteomes" id="UP000092528"/>
    </source>
</evidence>
<reference evidence="7 9" key="2">
    <citation type="submission" date="2016-08" db="EMBL/GenBank/DDBJ databases">
        <title>Genome sequencing of Vibrio scophthalmi strain FP3289, an isolated from Paralichthys olivaceus.</title>
        <authorList>
            <person name="Han H.-J."/>
        </authorList>
    </citation>
    <scope>NUCLEOTIDE SEQUENCE [LARGE SCALE GENOMIC DNA]</scope>
    <source>
        <strain evidence="7 9">FP3289</strain>
    </source>
</reference>
<gene>
    <name evidence="4" type="primary">napD</name>
    <name evidence="7" type="ORF">VSF3289_03825</name>
    <name evidence="6" type="ORF">VSVS05_03341</name>
</gene>
<evidence type="ECO:0000256" key="2">
    <source>
        <dbReference type="ARBA" id="ARBA00022490"/>
    </source>
</evidence>
<dbReference type="KEGG" id="vsc:VSVS12_03935"/>
<dbReference type="GO" id="GO:0005048">
    <property type="term" value="F:signal sequence binding"/>
    <property type="evidence" value="ECO:0007669"/>
    <property type="project" value="UniProtKB-UniRule"/>
</dbReference>
<evidence type="ECO:0000313" key="6">
    <source>
        <dbReference type="EMBL" id="ANU38379.1"/>
    </source>
</evidence>
<keyword evidence="8" id="KW-1185">Reference proteome</keyword>
<sequence length="106" mass="11761">MPKNEVHISSLIVHCQPEQLQTVTAQISDIDGAEVYGDSPEGKLIVVLETATHGFITDTIDVINNLPHVLNTVMVYHQIEPEEIYTEHTELEPNTGNQQSQVEGEV</sequence>
<evidence type="ECO:0000256" key="3">
    <source>
        <dbReference type="ARBA" id="ARBA00023186"/>
    </source>
</evidence>
<dbReference type="PATRIC" id="fig|45658.6.peg.3879"/>
<organism evidence="7 9">
    <name type="scientific">Vibrio scophthalmi</name>
    <dbReference type="NCBI Taxonomy" id="45658"/>
    <lineage>
        <taxon>Bacteria</taxon>
        <taxon>Pseudomonadati</taxon>
        <taxon>Pseudomonadota</taxon>
        <taxon>Gammaproteobacteria</taxon>
        <taxon>Vibrionales</taxon>
        <taxon>Vibrionaceae</taxon>
        <taxon>Vibrio</taxon>
    </lineage>
</organism>
<dbReference type="RefSeq" id="WP_005592948.1">
    <property type="nucleotide sequence ID" value="NZ_CP016308.1"/>
</dbReference>